<accession>G9EJ92</accession>
<reference evidence="1 2" key="1">
    <citation type="journal article" date="2011" name="BMC Genomics">
        <title>Insight into cross-talk between intra-amoebal pathogens.</title>
        <authorList>
            <person name="Gimenez G."/>
            <person name="Bertelli C."/>
            <person name="Moliner C."/>
            <person name="Robert C."/>
            <person name="Raoult D."/>
            <person name="Fournier P.E."/>
            <person name="Greub G."/>
        </authorList>
    </citation>
    <scope>NUCLEOTIDE SEQUENCE [LARGE SCALE GENOMIC DNA]</scope>
    <source>
        <strain evidence="1 2">LLAP12</strain>
    </source>
</reference>
<protein>
    <submittedName>
        <fullName evidence="1">Uncharacterized protein</fullName>
    </submittedName>
</protein>
<name>G9EJ92_9GAMM</name>
<dbReference type="AlphaFoldDB" id="G9EJ92"/>
<dbReference type="Proteomes" id="UP000002770">
    <property type="component" value="Unassembled WGS sequence"/>
</dbReference>
<dbReference type="HOGENOM" id="CLU_3100310_0_0_6"/>
<sequence length="51" mass="5929">MERNNSTLRVTFLSALSEYQGDTTSLAHTLTLNKRNIRNNLYAIFIRDKLN</sequence>
<dbReference type="EMBL" id="JH413796">
    <property type="protein sequence ID" value="EHL32658.1"/>
    <property type="molecule type" value="Genomic_DNA"/>
</dbReference>
<evidence type="ECO:0000313" key="1">
    <source>
        <dbReference type="EMBL" id="EHL32658.1"/>
    </source>
</evidence>
<evidence type="ECO:0000313" key="2">
    <source>
        <dbReference type="Proteomes" id="UP000002770"/>
    </source>
</evidence>
<dbReference type="STRING" id="658187.LDG_5250"/>
<proteinExistence type="predicted"/>
<gene>
    <name evidence="1" type="ORF">LDG_5250</name>
</gene>
<organism evidence="1 2">
    <name type="scientific">Legionella drancourtii LLAP12</name>
    <dbReference type="NCBI Taxonomy" id="658187"/>
    <lineage>
        <taxon>Bacteria</taxon>
        <taxon>Pseudomonadati</taxon>
        <taxon>Pseudomonadota</taxon>
        <taxon>Gammaproteobacteria</taxon>
        <taxon>Legionellales</taxon>
        <taxon>Legionellaceae</taxon>
        <taxon>Legionella</taxon>
    </lineage>
</organism>
<keyword evidence="2" id="KW-1185">Reference proteome</keyword>
<dbReference type="InParanoid" id="G9EJ92"/>